<keyword evidence="4" id="KW-0720">Serine protease</keyword>
<keyword evidence="2" id="KW-0645">Protease</keyword>
<protein>
    <recommendedName>
        <fullName evidence="8">Peptidase S8/S53 domain-containing protein</fullName>
    </recommendedName>
</protein>
<sequence>MRLIVGSLVAFAIVSIAEAFNVVANTVEIPGQYIVKLNNKTPYRSYLAKLENSQAHYNAVILATATNSSSFTNSTSIITVINHFNLGSFLGFVVKARDKNSLKKMLTGHTEVASISPDVSFQFTFSKAKTINTTKKKNTKRGKSSRVVTTINTITQKAAQWNLARISQKLLNLNNPQYTYYCNAGHITYHHHSALELTYTSSTIGSTSFTQILAGERHWDITPLHIQMRVVVTVSSPIVFRALLKPTLTSIFPKSALLSFTGTMVAGVAAGSALGVAKKANIISVQIINSAGLGSLSGMISGLMWVVQRARKGSSVINMSLAIPRITGIQYLNDAITATVQAGVPIFASAGDTNAGSPKVDACSMVPSGNNKVFSVASTDKTDRPDPSSNVGPCVSMFAPGVNIISDWFNSYWSQAMLSGTSMAAPHAAGVAALFMSQRSFSSPAELYTAMKQRATPGVLKGVSSNTPNLLLYNQL</sequence>
<dbReference type="InterPro" id="IPR023828">
    <property type="entry name" value="Peptidase_S8_Ser-AS"/>
</dbReference>
<evidence type="ECO:0000256" key="1">
    <source>
        <dbReference type="ARBA" id="ARBA00011073"/>
    </source>
</evidence>
<dbReference type="PANTHER" id="PTHR43806:SF11">
    <property type="entry name" value="CEREVISIN-RELATED"/>
    <property type="match status" value="1"/>
</dbReference>
<dbReference type="PANTHER" id="PTHR43806">
    <property type="entry name" value="PEPTIDASE S8"/>
    <property type="match status" value="1"/>
</dbReference>
<evidence type="ECO:0000256" key="3">
    <source>
        <dbReference type="ARBA" id="ARBA00022801"/>
    </source>
</evidence>
<organism evidence="9 10">
    <name type="scientific">Jimgerdemannia flammicorona</name>
    <dbReference type="NCBI Taxonomy" id="994334"/>
    <lineage>
        <taxon>Eukaryota</taxon>
        <taxon>Fungi</taxon>
        <taxon>Fungi incertae sedis</taxon>
        <taxon>Mucoromycota</taxon>
        <taxon>Mucoromycotina</taxon>
        <taxon>Endogonomycetes</taxon>
        <taxon>Endogonales</taxon>
        <taxon>Endogonaceae</taxon>
        <taxon>Jimgerdemannia</taxon>
    </lineage>
</organism>
<comment type="caution">
    <text evidence="9">The sequence shown here is derived from an EMBL/GenBank/DDBJ whole genome shotgun (WGS) entry which is preliminary data.</text>
</comment>
<reference evidence="9 10" key="1">
    <citation type="journal article" date="2018" name="New Phytol.">
        <title>Phylogenomics of Endogonaceae and evolution of mycorrhizas within Mucoromycota.</title>
        <authorList>
            <person name="Chang Y."/>
            <person name="Desiro A."/>
            <person name="Na H."/>
            <person name="Sandor L."/>
            <person name="Lipzen A."/>
            <person name="Clum A."/>
            <person name="Barry K."/>
            <person name="Grigoriev I.V."/>
            <person name="Martin F.M."/>
            <person name="Stajich J.E."/>
            <person name="Smith M.E."/>
            <person name="Bonito G."/>
            <person name="Spatafora J.W."/>
        </authorList>
    </citation>
    <scope>NUCLEOTIDE SEQUENCE [LARGE SCALE GENOMIC DNA]</scope>
    <source>
        <strain evidence="9 10">AD002</strain>
    </source>
</reference>
<accession>A0A433QK18</accession>
<feature type="transmembrane region" description="Helical" evidence="6">
    <location>
        <begin position="283"/>
        <end position="307"/>
    </location>
</feature>
<comment type="similarity">
    <text evidence="1 5">Belongs to the peptidase S8 family.</text>
</comment>
<evidence type="ECO:0000256" key="2">
    <source>
        <dbReference type="ARBA" id="ARBA00022670"/>
    </source>
</evidence>
<keyword evidence="6" id="KW-0812">Transmembrane</keyword>
<feature type="domain" description="Peptidase S8/S53" evidence="8">
    <location>
        <begin position="262"/>
        <end position="461"/>
    </location>
</feature>
<dbReference type="Pfam" id="PF00082">
    <property type="entry name" value="Peptidase_S8"/>
    <property type="match status" value="1"/>
</dbReference>
<feature type="transmembrane region" description="Helical" evidence="6">
    <location>
        <begin position="256"/>
        <end position="277"/>
    </location>
</feature>
<evidence type="ECO:0000256" key="7">
    <source>
        <dbReference type="SAM" id="SignalP"/>
    </source>
</evidence>
<dbReference type="GO" id="GO:0004252">
    <property type="term" value="F:serine-type endopeptidase activity"/>
    <property type="evidence" value="ECO:0007669"/>
    <property type="project" value="InterPro"/>
</dbReference>
<keyword evidence="7" id="KW-0732">Signal</keyword>
<comment type="caution">
    <text evidence="5">Lacks conserved residue(s) required for the propagation of feature annotation.</text>
</comment>
<evidence type="ECO:0000313" key="10">
    <source>
        <dbReference type="Proteomes" id="UP000274822"/>
    </source>
</evidence>
<keyword evidence="3" id="KW-0378">Hydrolase</keyword>
<proteinExistence type="inferred from homology"/>
<evidence type="ECO:0000256" key="6">
    <source>
        <dbReference type="SAM" id="Phobius"/>
    </source>
</evidence>
<dbReference type="PROSITE" id="PS51892">
    <property type="entry name" value="SUBTILASE"/>
    <property type="match status" value="1"/>
</dbReference>
<dbReference type="GO" id="GO:0006508">
    <property type="term" value="P:proteolysis"/>
    <property type="evidence" value="ECO:0007669"/>
    <property type="project" value="UniProtKB-KW"/>
</dbReference>
<dbReference type="Proteomes" id="UP000274822">
    <property type="component" value="Unassembled WGS sequence"/>
</dbReference>
<keyword evidence="6" id="KW-1133">Transmembrane helix</keyword>
<evidence type="ECO:0000256" key="4">
    <source>
        <dbReference type="ARBA" id="ARBA00022825"/>
    </source>
</evidence>
<feature type="chain" id="PRO_5019482400" description="Peptidase S8/S53 domain-containing protein" evidence="7">
    <location>
        <begin position="20"/>
        <end position="476"/>
    </location>
</feature>
<dbReference type="EMBL" id="RBNJ01004243">
    <property type="protein sequence ID" value="RUS30130.1"/>
    <property type="molecule type" value="Genomic_DNA"/>
</dbReference>
<dbReference type="AlphaFoldDB" id="A0A433QK18"/>
<dbReference type="SUPFAM" id="SSF52743">
    <property type="entry name" value="Subtilisin-like"/>
    <property type="match status" value="1"/>
</dbReference>
<name>A0A433QK18_9FUNG</name>
<evidence type="ECO:0000313" key="9">
    <source>
        <dbReference type="EMBL" id="RUS30130.1"/>
    </source>
</evidence>
<feature type="signal peptide" evidence="7">
    <location>
        <begin position="1"/>
        <end position="19"/>
    </location>
</feature>
<evidence type="ECO:0000259" key="8">
    <source>
        <dbReference type="Pfam" id="PF00082"/>
    </source>
</evidence>
<keyword evidence="10" id="KW-1185">Reference proteome</keyword>
<dbReference type="InterPro" id="IPR036852">
    <property type="entry name" value="Peptidase_S8/S53_dom_sf"/>
</dbReference>
<dbReference type="InterPro" id="IPR000209">
    <property type="entry name" value="Peptidase_S8/S53_dom"/>
</dbReference>
<dbReference type="Gene3D" id="3.40.50.200">
    <property type="entry name" value="Peptidase S8/S53 domain"/>
    <property type="match status" value="1"/>
</dbReference>
<keyword evidence="6" id="KW-0472">Membrane</keyword>
<dbReference type="PROSITE" id="PS00138">
    <property type="entry name" value="SUBTILASE_SER"/>
    <property type="match status" value="1"/>
</dbReference>
<dbReference type="InterPro" id="IPR050131">
    <property type="entry name" value="Peptidase_S8_subtilisin-like"/>
</dbReference>
<gene>
    <name evidence="9" type="ORF">BC938DRAFT_479814</name>
</gene>
<evidence type="ECO:0000256" key="5">
    <source>
        <dbReference type="PROSITE-ProRule" id="PRU01240"/>
    </source>
</evidence>
<dbReference type="GO" id="GO:0005615">
    <property type="term" value="C:extracellular space"/>
    <property type="evidence" value="ECO:0007669"/>
    <property type="project" value="TreeGrafter"/>
</dbReference>